<feature type="compositionally biased region" description="Polar residues" evidence="2">
    <location>
        <begin position="276"/>
        <end position="285"/>
    </location>
</feature>
<reference evidence="3" key="1">
    <citation type="submission" date="2021-01" db="EMBL/GenBank/DDBJ databases">
        <authorList>
            <person name="Li R."/>
            <person name="Bekaert M."/>
        </authorList>
    </citation>
    <scope>NUCLEOTIDE SEQUENCE</scope>
    <source>
        <strain evidence="3">Farmed</strain>
    </source>
</reference>
<dbReference type="Pfam" id="PF15369">
    <property type="entry name" value="KIAA1328"/>
    <property type="match status" value="1"/>
</dbReference>
<dbReference type="EMBL" id="CAHIKZ030000724">
    <property type="protein sequence ID" value="CAE1235719.1"/>
    <property type="molecule type" value="Genomic_DNA"/>
</dbReference>
<name>A0A812BNI9_ACAPH</name>
<feature type="region of interest" description="Disordered" evidence="2">
    <location>
        <begin position="624"/>
        <end position="654"/>
    </location>
</feature>
<accession>A0A812BNI9</accession>
<organism evidence="3 4">
    <name type="scientific">Acanthosepion pharaonis</name>
    <name type="common">Pharaoh cuttlefish</name>
    <name type="synonym">Sepia pharaonis</name>
    <dbReference type="NCBI Taxonomy" id="158019"/>
    <lineage>
        <taxon>Eukaryota</taxon>
        <taxon>Metazoa</taxon>
        <taxon>Spiralia</taxon>
        <taxon>Lophotrochozoa</taxon>
        <taxon>Mollusca</taxon>
        <taxon>Cephalopoda</taxon>
        <taxon>Coleoidea</taxon>
        <taxon>Decapodiformes</taxon>
        <taxon>Sepiida</taxon>
        <taxon>Sepiina</taxon>
        <taxon>Sepiidae</taxon>
        <taxon>Acanthosepion</taxon>
    </lineage>
</organism>
<feature type="compositionally biased region" description="Polar residues" evidence="2">
    <location>
        <begin position="340"/>
        <end position="351"/>
    </location>
</feature>
<feature type="region of interest" description="Disordered" evidence="2">
    <location>
        <begin position="212"/>
        <end position="395"/>
    </location>
</feature>
<dbReference type="PANTHER" id="PTHR28375:SF1">
    <property type="entry name" value="PROTEIN HINDERIN"/>
    <property type="match status" value="1"/>
</dbReference>
<feature type="region of interest" description="Disordered" evidence="2">
    <location>
        <begin position="748"/>
        <end position="770"/>
    </location>
</feature>
<feature type="region of interest" description="Disordered" evidence="2">
    <location>
        <begin position="439"/>
        <end position="467"/>
    </location>
</feature>
<feature type="compositionally biased region" description="Polar residues" evidence="2">
    <location>
        <begin position="1"/>
        <end position="20"/>
    </location>
</feature>
<dbReference type="InterPro" id="IPR032736">
    <property type="entry name" value="Hinderin"/>
</dbReference>
<evidence type="ECO:0000313" key="3">
    <source>
        <dbReference type="EMBL" id="CAE1235719.1"/>
    </source>
</evidence>
<dbReference type="PANTHER" id="PTHR28375">
    <property type="entry name" value="PROTEIN HINDERIN"/>
    <property type="match status" value="1"/>
</dbReference>
<feature type="region of interest" description="Disordered" evidence="2">
    <location>
        <begin position="818"/>
        <end position="838"/>
    </location>
</feature>
<feature type="compositionally biased region" description="Basic and acidic residues" evidence="2">
    <location>
        <begin position="639"/>
        <end position="648"/>
    </location>
</feature>
<dbReference type="Proteomes" id="UP000597762">
    <property type="component" value="Unassembled WGS sequence"/>
</dbReference>
<feature type="compositionally biased region" description="Pro residues" evidence="2">
    <location>
        <begin position="760"/>
        <end position="770"/>
    </location>
</feature>
<proteinExistence type="predicted"/>
<keyword evidence="1" id="KW-0175">Coiled coil</keyword>
<evidence type="ECO:0000256" key="2">
    <source>
        <dbReference type="SAM" id="MobiDB-lite"/>
    </source>
</evidence>
<keyword evidence="4" id="KW-1185">Reference proteome</keyword>
<feature type="compositionally biased region" description="Polar residues" evidence="2">
    <location>
        <begin position="324"/>
        <end position="333"/>
    </location>
</feature>
<feature type="compositionally biased region" description="Polar residues" evidence="2">
    <location>
        <begin position="364"/>
        <end position="380"/>
    </location>
</feature>
<evidence type="ECO:0000313" key="4">
    <source>
        <dbReference type="Proteomes" id="UP000597762"/>
    </source>
</evidence>
<comment type="caution">
    <text evidence="3">The sequence shown here is derived from an EMBL/GenBank/DDBJ whole genome shotgun (WGS) entry which is preliminary data.</text>
</comment>
<gene>
    <name evidence="3" type="ORF">SPHA_19888</name>
</gene>
<sequence length="868" mass="96615">MASALITTSHNVKRNINSQKHNNDLRKHPCGTNGIFWKTEDSKGSRPGADAYIPGVDPTNSRKSKSLKWQPYKVQPKSSTTSSGHVIKDVSPLTNEYAASENSTESQNTSQRSDGKNFINETRKVFLKDLCHEDKLRVANLIQELAKAGEQREEALLKLTQERDDYNKKVKELSDQVQWLSDEHKQTLCKMTDCHHLLNLYQHILIEQQQKKRRHSMPLAATNTSKHNKENAKHGTKIQSNSLQLPPKQSSRAQPLSNNSCLGDNLQPAKHARRSLSPSCLQPDSLQPGFSHHSPRLRRSLSPRIQQPDNLSPRNCIHRRHHSPQQCRSLSPSSFPPERMNTQHPKFNSSYLLPLTNEADNHVSPRTSPCLSRDQPTNKSPLPKPHSVPESTRPNLKPATAIYKTSPSAPGAYEKTDTFVRDHSDVESLSEFPNRFQRSPTARLNCSNNSGNQNNNATAERIPKPSTLSSCCNERTFSPSIGFPKRNATFTNKSKTRLSLGPLQDPIMSSTQRSSELRFNGSYVSQNTANNQSCVLRSPSGSIRSLPACFLSNKDSGTNPCAPLKFETAQSDTDYSYVRKLSFSSAQSLPTALTHLEKAPHSGTGTSAAVNEAGSAAVSKVSFADGSEELSNPGSPIRSADDGKEIKVPDTPNTDCFRLMSNEERRQFLLQQRALLEEERNRLLAILERPDLAPAFETAVSKGFPTQSPEGSTDYPLRESRPNIVQGLGGALLITNNLPLNCFDKTSNSEPILRRNKPDSLPPPSPPLPPPVYTSNEVEQNFPTIDDDCCSLQSNCSFSSKQSSMSLIDLIDSIELKPPEDNKSPEHYAHQNPSKMKKISRQNIKATYPQKQELTFENQVLQDIFFLN</sequence>
<dbReference type="OrthoDB" id="5972940at2759"/>
<dbReference type="AlphaFoldDB" id="A0A812BNI9"/>
<feature type="region of interest" description="Disordered" evidence="2">
    <location>
        <begin position="1"/>
        <end position="116"/>
    </location>
</feature>
<feature type="compositionally biased region" description="Low complexity" evidence="2">
    <location>
        <begin position="445"/>
        <end position="456"/>
    </location>
</feature>
<feature type="compositionally biased region" description="Polar residues" evidence="2">
    <location>
        <begin position="100"/>
        <end position="112"/>
    </location>
</feature>
<protein>
    <submittedName>
        <fullName evidence="3">Uncharacterized protein</fullName>
    </submittedName>
</protein>
<feature type="coiled-coil region" evidence="1">
    <location>
        <begin position="138"/>
        <end position="183"/>
    </location>
</feature>
<feature type="compositionally biased region" description="Basic and acidic residues" evidence="2">
    <location>
        <begin position="818"/>
        <end position="829"/>
    </location>
</feature>
<feature type="compositionally biased region" description="Polar residues" evidence="2">
    <location>
        <begin position="237"/>
        <end position="262"/>
    </location>
</feature>
<evidence type="ECO:0000256" key="1">
    <source>
        <dbReference type="SAM" id="Coils"/>
    </source>
</evidence>